<keyword evidence="3" id="KW-0408">Iron</keyword>
<dbReference type="GO" id="GO:0046872">
    <property type="term" value="F:metal ion binding"/>
    <property type="evidence" value="ECO:0007669"/>
    <property type="project" value="UniProtKB-KW"/>
</dbReference>
<sequence>MACLSPSQLQKFQEDGFLVLEGFLSADECVTMQERIGKIVAKMDVPLHCRTVFPPGLEGQFQGQGSTEYFLSSGDKIRFFFEKDVFDTEGNFLVPPEKSINKIGHALHALDPVFKSVTYSPKIQALGRSLGLQMPVVVQSMYIFKQPHFGGEVTPHQDATYLYTEPLGRLLGVWIALEDASLENGCLWFIPGSHTSGVSRRMVLDPASSATGTSFLGSDPAWENSLFVPTPVQRGALILLHGQVVHKSEQNLSDRSRHAYTFHLMEASGTIWSPENWLQPTAELPFPPLYT</sequence>
<evidence type="ECO:0000256" key="4">
    <source>
        <dbReference type="ARBA" id="ARBA00038356"/>
    </source>
</evidence>
<comment type="cofactor">
    <cofactor evidence="1">
        <name>Fe cation</name>
        <dbReference type="ChEBI" id="CHEBI:24875"/>
    </cofactor>
</comment>
<dbReference type="RefSeq" id="XP_004375795.1">
    <property type="nucleotide sequence ID" value="XM_004375738.1"/>
</dbReference>
<evidence type="ECO:0000256" key="2">
    <source>
        <dbReference type="ARBA" id="ARBA00022723"/>
    </source>
</evidence>
<keyword evidence="8" id="KW-0223">Dioxygenase</keyword>
<evidence type="ECO:0000256" key="5">
    <source>
        <dbReference type="ARBA" id="ARBA00039857"/>
    </source>
</evidence>
<evidence type="ECO:0000256" key="1">
    <source>
        <dbReference type="ARBA" id="ARBA00001962"/>
    </source>
</evidence>
<dbReference type="GO" id="GO:0051213">
    <property type="term" value="F:dioxygenase activity"/>
    <property type="evidence" value="ECO:0007669"/>
    <property type="project" value="UniProtKB-KW"/>
</dbReference>
<comment type="similarity">
    <text evidence="4">Belongs to the PhyH family. PHYHD1 subfamily.</text>
</comment>
<dbReference type="Proteomes" id="UP000248480">
    <property type="component" value="Unplaced"/>
</dbReference>
<keyword evidence="8" id="KW-0560">Oxidoreductase</keyword>
<organism evidence="7 8">
    <name type="scientific">Trichechus manatus latirostris</name>
    <name type="common">Florida manatee</name>
    <dbReference type="NCBI Taxonomy" id="127582"/>
    <lineage>
        <taxon>Eukaryota</taxon>
        <taxon>Metazoa</taxon>
        <taxon>Chordata</taxon>
        <taxon>Craniata</taxon>
        <taxon>Vertebrata</taxon>
        <taxon>Euteleostomi</taxon>
        <taxon>Mammalia</taxon>
        <taxon>Eutheria</taxon>
        <taxon>Afrotheria</taxon>
        <taxon>Sirenia</taxon>
        <taxon>Trichechidae</taxon>
        <taxon>Trichechus</taxon>
    </lineage>
</organism>
<dbReference type="Gene3D" id="2.60.120.620">
    <property type="entry name" value="q2cbj1_9rhob like domain"/>
    <property type="match status" value="1"/>
</dbReference>
<evidence type="ECO:0000313" key="7">
    <source>
        <dbReference type="Proteomes" id="UP000248480"/>
    </source>
</evidence>
<dbReference type="InParanoid" id="A0A2Y9DKD1"/>
<comment type="function">
    <text evidence="6">2-oxoglutarate(2OG)-dependent dioxygenase that catalyzes the conversion of 2-oxoglutarate to succinate and CO(2) in an iron-dependent manner. However, does not couple 2OG turnover to the hydroxylation of acyl-coenzyme A derivatives, implying that it is not directly involved in phytanoyl coenzyme-A metabolism. Does not show detectable activity towards fatty acid CoA thioesters.</text>
</comment>
<reference evidence="8" key="1">
    <citation type="submission" date="2025-08" db="UniProtKB">
        <authorList>
            <consortium name="RefSeq"/>
        </authorList>
    </citation>
    <scope>IDENTIFICATION</scope>
</reference>
<dbReference type="FunCoup" id="A0A2Y9DKD1">
    <property type="interactions" value="233"/>
</dbReference>
<dbReference type="OrthoDB" id="445007at2759"/>
<keyword evidence="2" id="KW-0479">Metal-binding</keyword>
<dbReference type="InterPro" id="IPR008775">
    <property type="entry name" value="Phytyl_CoA_dOase-like"/>
</dbReference>
<accession>A0A2Y9DKD1</accession>
<dbReference type="GeneID" id="101357627"/>
<proteinExistence type="inferred from homology"/>
<dbReference type="AlphaFoldDB" id="A0A2Y9DKD1"/>
<gene>
    <name evidence="8" type="primary">LOC101357627</name>
</gene>
<dbReference type="Pfam" id="PF05721">
    <property type="entry name" value="PhyH"/>
    <property type="match status" value="1"/>
</dbReference>
<evidence type="ECO:0000256" key="6">
    <source>
        <dbReference type="ARBA" id="ARBA00045487"/>
    </source>
</evidence>
<keyword evidence="7" id="KW-1185">Reference proteome</keyword>
<dbReference type="PANTHER" id="PTHR20883:SF15">
    <property type="entry name" value="PHYTANOYL-COA DIOXYGENASE DOMAIN-CONTAINING PROTEIN 1"/>
    <property type="match status" value="1"/>
</dbReference>
<dbReference type="PANTHER" id="PTHR20883">
    <property type="entry name" value="PHYTANOYL-COA DIOXYGENASE DOMAIN CONTAINING 1"/>
    <property type="match status" value="1"/>
</dbReference>
<evidence type="ECO:0000313" key="8">
    <source>
        <dbReference type="RefSeq" id="XP_004375795.1"/>
    </source>
</evidence>
<dbReference type="SUPFAM" id="SSF51197">
    <property type="entry name" value="Clavaminate synthase-like"/>
    <property type="match status" value="1"/>
</dbReference>
<evidence type="ECO:0000256" key="3">
    <source>
        <dbReference type="ARBA" id="ARBA00023004"/>
    </source>
</evidence>
<name>A0A2Y9DKD1_TRIMA</name>
<dbReference type="KEGG" id="tmu:101357627"/>
<protein>
    <recommendedName>
        <fullName evidence="5">Phytanoyl-CoA dioxygenase domain-containing protein 1</fullName>
    </recommendedName>
</protein>
<dbReference type="STRING" id="127582.A0A2Y9DKD1"/>